<protein>
    <submittedName>
        <fullName evidence="2">CO or xanthine dehydrogenase, FAD-binding subunit</fullName>
    </submittedName>
</protein>
<dbReference type="GO" id="GO:0016491">
    <property type="term" value="F:oxidoreductase activity"/>
    <property type="evidence" value="ECO:0007669"/>
    <property type="project" value="InterPro"/>
</dbReference>
<evidence type="ECO:0000259" key="1">
    <source>
        <dbReference type="PROSITE" id="PS51387"/>
    </source>
</evidence>
<evidence type="ECO:0000313" key="3">
    <source>
        <dbReference type="Proteomes" id="UP000219440"/>
    </source>
</evidence>
<dbReference type="PANTHER" id="PTHR42659">
    <property type="entry name" value="XANTHINE DEHYDROGENASE SUBUNIT C-RELATED"/>
    <property type="match status" value="1"/>
</dbReference>
<dbReference type="Gene3D" id="3.30.465.10">
    <property type="match status" value="1"/>
</dbReference>
<dbReference type="RefSeq" id="WP_097059692.1">
    <property type="nucleotide sequence ID" value="NZ_BMLC01000002.1"/>
</dbReference>
<name>A0A2C8YSV2_9MICO</name>
<dbReference type="AlphaFoldDB" id="A0A2C8YSV2"/>
<dbReference type="InterPro" id="IPR051312">
    <property type="entry name" value="Diverse_Substr_Oxidored"/>
</dbReference>
<proteinExistence type="predicted"/>
<dbReference type="Proteomes" id="UP000219440">
    <property type="component" value="Unassembled WGS sequence"/>
</dbReference>
<dbReference type="InterPro" id="IPR016166">
    <property type="entry name" value="FAD-bd_PCMH"/>
</dbReference>
<keyword evidence="3" id="KW-1185">Reference proteome</keyword>
<gene>
    <name evidence="2" type="ORF">SAMN06296378_0583</name>
</gene>
<dbReference type="Pfam" id="PF00941">
    <property type="entry name" value="FAD_binding_5"/>
    <property type="match status" value="1"/>
</dbReference>
<dbReference type="InterPro" id="IPR002346">
    <property type="entry name" value="Mopterin_DH_FAD-bd"/>
</dbReference>
<organism evidence="2 3">
    <name type="scientific">Salinibacterium xinjiangense</name>
    <dbReference type="NCBI Taxonomy" id="386302"/>
    <lineage>
        <taxon>Bacteria</taxon>
        <taxon>Bacillati</taxon>
        <taxon>Actinomycetota</taxon>
        <taxon>Actinomycetes</taxon>
        <taxon>Micrococcales</taxon>
        <taxon>Microbacteriaceae</taxon>
        <taxon>Salinibacterium</taxon>
    </lineage>
</organism>
<dbReference type="PANTHER" id="PTHR42659:SF9">
    <property type="entry name" value="XANTHINE DEHYDROGENASE FAD-BINDING SUBUNIT XDHB-RELATED"/>
    <property type="match status" value="1"/>
</dbReference>
<feature type="domain" description="FAD-binding PCMH-type" evidence="1">
    <location>
        <begin position="1"/>
        <end position="166"/>
    </location>
</feature>
<dbReference type="EMBL" id="OCST01000001">
    <property type="protein sequence ID" value="SOE53638.1"/>
    <property type="molecule type" value="Genomic_DNA"/>
</dbReference>
<dbReference type="SUPFAM" id="SSF56176">
    <property type="entry name" value="FAD-binding/transporter-associated domain-like"/>
    <property type="match status" value="1"/>
</dbReference>
<dbReference type="InterPro" id="IPR016169">
    <property type="entry name" value="FAD-bd_PCMH_sub2"/>
</dbReference>
<dbReference type="GO" id="GO:0071949">
    <property type="term" value="F:FAD binding"/>
    <property type="evidence" value="ECO:0007669"/>
    <property type="project" value="InterPro"/>
</dbReference>
<accession>A0A2C8YSV2</accession>
<dbReference type="PROSITE" id="PS51387">
    <property type="entry name" value="FAD_PCMH"/>
    <property type="match status" value="1"/>
</dbReference>
<dbReference type="OrthoDB" id="3574189at2"/>
<dbReference type="InterPro" id="IPR036318">
    <property type="entry name" value="FAD-bd_PCMH-like_sf"/>
</dbReference>
<sequence length="258" mass="27709">MDLIDVREVRVAHSRADMVLRPGERAMGGGTWLYSEPQPGLTGILDLTSMGWEPVTRTSETITVAATCTIETLRALPEPLFEQCADSLLASWKIQRTATVGGNIALALPAGPMTSLASALDGIAVIWTADGGERRVPVTEFVTGVVTTVLAPGEILRAIEIPAASLHRTAFRRIARSPMGRTGTLVIGRMDTSGETVITVTGGTTRPRQLRFDAAPGAEDVASAVDAIDDWYDDPHGAPDWRRAMSMLFAEQIRQELS</sequence>
<reference evidence="2 3" key="1">
    <citation type="submission" date="2017-09" db="EMBL/GenBank/DDBJ databases">
        <authorList>
            <person name="Ehlers B."/>
            <person name="Leendertz F.H."/>
        </authorList>
    </citation>
    <scope>NUCLEOTIDE SEQUENCE [LARGE SCALE GENOMIC DNA]</scope>
    <source>
        <strain evidence="2 3">CGMCC 1.05381</strain>
    </source>
</reference>
<evidence type="ECO:0000313" key="2">
    <source>
        <dbReference type="EMBL" id="SOE53638.1"/>
    </source>
</evidence>